<proteinExistence type="predicted"/>
<gene>
    <name evidence="2" type="ORF">UT24_C0016G0010</name>
</gene>
<evidence type="ECO:0000313" key="2">
    <source>
        <dbReference type="EMBL" id="KKR00121.1"/>
    </source>
</evidence>
<evidence type="ECO:0000256" key="1">
    <source>
        <dbReference type="SAM" id="MobiDB-lite"/>
    </source>
</evidence>
<feature type="region of interest" description="Disordered" evidence="1">
    <location>
        <begin position="1"/>
        <end position="50"/>
    </location>
</feature>
<feature type="region of interest" description="Disordered" evidence="1">
    <location>
        <begin position="70"/>
        <end position="90"/>
    </location>
</feature>
<protein>
    <submittedName>
        <fullName evidence="2">Uncharacterized protein</fullName>
    </submittedName>
</protein>
<dbReference type="Proteomes" id="UP000033881">
    <property type="component" value="Unassembled WGS sequence"/>
</dbReference>
<feature type="region of interest" description="Disordered" evidence="1">
    <location>
        <begin position="170"/>
        <end position="199"/>
    </location>
</feature>
<name>A0A0G0MIF5_9BACT</name>
<sequence length="220" mass="24848">MLDDTGFGEIGKTEVGDVEISESPAEKTPETAPEQGSQDENVPFHEHPRWKEVYSKAQRVDELERQLKDLSIRVGTQPTPKEEWQPKTWGEVQQKIKEDLIADLQRQQEQSTAQQRQEDQALDSALSQLKTEKGEFDEKRLLNTAVKYGLGDINKAWEIMQLEVDAEKRGEKQALRKRVAPIGSSKKTEGGAKATTPYKSFKRRTLDDIVADAAEKISGQ</sequence>
<feature type="compositionally biased region" description="Low complexity" evidence="1">
    <location>
        <begin position="105"/>
        <end position="115"/>
    </location>
</feature>
<accession>A0A0G0MIF5</accession>
<comment type="caution">
    <text evidence="2">The sequence shown here is derived from an EMBL/GenBank/DDBJ whole genome shotgun (WGS) entry which is preliminary data.</text>
</comment>
<dbReference type="EMBL" id="LBWB01000016">
    <property type="protein sequence ID" value="KKR00121.1"/>
    <property type="molecule type" value="Genomic_DNA"/>
</dbReference>
<dbReference type="AlphaFoldDB" id="A0A0G0MIF5"/>
<reference evidence="2 3" key="1">
    <citation type="journal article" date="2015" name="Nature">
        <title>rRNA introns, odd ribosomes, and small enigmatic genomes across a large radiation of phyla.</title>
        <authorList>
            <person name="Brown C.T."/>
            <person name="Hug L.A."/>
            <person name="Thomas B.C."/>
            <person name="Sharon I."/>
            <person name="Castelle C.J."/>
            <person name="Singh A."/>
            <person name="Wilkins M.J."/>
            <person name="Williams K.H."/>
            <person name="Banfield J.F."/>
        </authorList>
    </citation>
    <scope>NUCLEOTIDE SEQUENCE [LARGE SCALE GENOMIC DNA]</scope>
</reference>
<feature type="region of interest" description="Disordered" evidence="1">
    <location>
        <begin position="104"/>
        <end position="126"/>
    </location>
</feature>
<dbReference type="STRING" id="1618574.UT24_C0016G0010"/>
<evidence type="ECO:0000313" key="3">
    <source>
        <dbReference type="Proteomes" id="UP000033881"/>
    </source>
</evidence>
<organism evidence="2 3">
    <name type="scientific">Candidatus Woesebacteria bacterium GW2011_GWB1_39_12</name>
    <dbReference type="NCBI Taxonomy" id="1618574"/>
    <lineage>
        <taxon>Bacteria</taxon>
        <taxon>Candidatus Woeseibacteriota</taxon>
    </lineage>
</organism>